<name>A0ABY9WPI0_9BACT</name>
<proteinExistence type="predicted"/>
<evidence type="ECO:0000313" key="1">
    <source>
        <dbReference type="EMBL" id="WNG45722.1"/>
    </source>
</evidence>
<accession>A0ABY9WPI0</accession>
<dbReference type="Proteomes" id="UP001611383">
    <property type="component" value="Chromosome"/>
</dbReference>
<dbReference type="Gene3D" id="3.30.1490.300">
    <property type="match status" value="1"/>
</dbReference>
<keyword evidence="2" id="KW-1185">Reference proteome</keyword>
<dbReference type="InterPro" id="IPR005883">
    <property type="entry name" value="PilM"/>
</dbReference>
<dbReference type="PANTHER" id="PTHR32432">
    <property type="entry name" value="CELL DIVISION PROTEIN FTSA-RELATED"/>
    <property type="match status" value="1"/>
</dbReference>
<dbReference type="RefSeq" id="WP_395821119.1">
    <property type="nucleotide sequence ID" value="NZ_CP043494.1"/>
</dbReference>
<dbReference type="InterPro" id="IPR050696">
    <property type="entry name" value="FtsA/MreB"/>
</dbReference>
<organism evidence="1 2">
    <name type="scientific">Archangium minus</name>
    <dbReference type="NCBI Taxonomy" id="83450"/>
    <lineage>
        <taxon>Bacteria</taxon>
        <taxon>Pseudomonadati</taxon>
        <taxon>Myxococcota</taxon>
        <taxon>Myxococcia</taxon>
        <taxon>Myxococcales</taxon>
        <taxon>Cystobacterineae</taxon>
        <taxon>Archangiaceae</taxon>
        <taxon>Archangium</taxon>
    </lineage>
</organism>
<dbReference type="Pfam" id="PF11104">
    <property type="entry name" value="PilM_2"/>
    <property type="match status" value="1"/>
</dbReference>
<gene>
    <name evidence="1" type="ORF">F0U60_17615</name>
</gene>
<reference evidence="1 2" key="1">
    <citation type="submission" date="2019-08" db="EMBL/GenBank/DDBJ databases">
        <title>Archangium and Cystobacter genomes.</title>
        <authorList>
            <person name="Chen I.-C.K."/>
            <person name="Wielgoss S."/>
        </authorList>
    </citation>
    <scope>NUCLEOTIDE SEQUENCE [LARGE SCALE GENOMIC DNA]</scope>
    <source>
        <strain evidence="1 2">Cbm 6</strain>
    </source>
</reference>
<dbReference type="EMBL" id="CP043494">
    <property type="protein sequence ID" value="WNG45722.1"/>
    <property type="molecule type" value="Genomic_DNA"/>
</dbReference>
<dbReference type="InterPro" id="IPR043129">
    <property type="entry name" value="ATPase_NBD"/>
</dbReference>
<evidence type="ECO:0000313" key="2">
    <source>
        <dbReference type="Proteomes" id="UP001611383"/>
    </source>
</evidence>
<dbReference type="PANTHER" id="PTHR32432:SF3">
    <property type="entry name" value="ETHANOLAMINE UTILIZATION PROTEIN EUTJ"/>
    <property type="match status" value="1"/>
</dbReference>
<dbReference type="Gene3D" id="3.30.420.40">
    <property type="match status" value="2"/>
</dbReference>
<dbReference type="SUPFAM" id="SSF53067">
    <property type="entry name" value="Actin-like ATPase domain"/>
    <property type="match status" value="2"/>
</dbReference>
<sequence length="532" mass="57185">MARILGLDLGSHSVKGLLLDATARSSTVKGWAEVRRAPEGDRQETLRAALRELLAHPELQHADQVVVALPGPSLATHQLALPFTDPKRIEATIPFEVESQIPFDLGDAVFDYQVATQVKDKGSELLVGVVRREELTSLLGILNEAGVDPRVVTHPGITYQNLLMQQPGLFAGLDAEAVAIVDMGHERTTVAIGRPGVGVEFARTFSGGGLSLSRALASEFQTPLPEAHHWKEQHGALASEAQAQGPDGERAAAAFVRGLQPVLRELRPSFKAFTARTRRQVGAVLLCGGTARMPGIAEQLSKDLGVPVRVLALPPESSGTVSASEQPLTLQAYSLALRGQASGAKAPRFNLRRGEFAFKGDYDYVKDKVGLLASFAATLLLLLIASGVVRNSVLARREAQVDAVLCDVTQRILGSCEKNYDIALNRLKGVESPAAALPKLSAVNLLAEMTQRVPADVPVTFDRIDIDLERISVRGLTDSSKQIDTIASALKGHRCFKEVKEGKVEKTRDGNKVSFRLDIQVQCPEQPQGGEG</sequence>
<protein>
    <submittedName>
        <fullName evidence="1">General secretion pathway protein GspL</fullName>
    </submittedName>
</protein>
<dbReference type="CDD" id="cd24049">
    <property type="entry name" value="ASKHA_NBD_PilM"/>
    <property type="match status" value="1"/>
</dbReference>